<keyword evidence="1" id="KW-0812">Transmembrane</keyword>
<evidence type="ECO:0000313" key="3">
    <source>
        <dbReference type="Proteomes" id="UP000240322"/>
    </source>
</evidence>
<dbReference type="EMBL" id="NEXE01000178">
    <property type="protein sequence ID" value="PSN87192.1"/>
    <property type="molecule type" value="Genomic_DNA"/>
</dbReference>
<keyword evidence="1" id="KW-1133">Transmembrane helix</keyword>
<evidence type="ECO:0000256" key="1">
    <source>
        <dbReference type="SAM" id="Phobius"/>
    </source>
</evidence>
<gene>
    <name evidence="2" type="ORF">B9Q03_10975</name>
</gene>
<name>A0A2R6ALF0_9ARCH</name>
<reference evidence="2 3" key="1">
    <citation type="submission" date="2017-04" db="EMBL/GenBank/DDBJ databases">
        <title>Novel microbial lineages endemic to geothermal iron-oxide mats fill important gaps in the evolutionary history of Archaea.</title>
        <authorList>
            <person name="Jay Z.J."/>
            <person name="Beam J.P."/>
            <person name="Dlakic M."/>
            <person name="Rusch D.B."/>
            <person name="Kozubal M.A."/>
            <person name="Inskeep W.P."/>
        </authorList>
    </citation>
    <scope>NUCLEOTIDE SEQUENCE [LARGE SCALE GENOMIC DNA]</scope>
    <source>
        <strain evidence="2">OSP_D</strain>
    </source>
</reference>
<sequence length="361" mass="38565">MRELTTARTLEVLAQWEEAAVSHLKSFQGIHGVPVNFDLRRLAVTQLVAAIILIVIVSAVGAGVYIYTQNIANDNELKVDLQLLSESASASSGGVIVELQVQNTGSVSLTGVHPLFLPVQQASFHGGPPEVRLLSGPSSCVFFPFIYFYDNSSSPYTAYVFETTNPPSYPVNEMTFNLQPGQNATYSFFACDIAYMVLNGAVGRGWEVLAFDGNGNIINTTYIYNGENYTFQFYYYYNGAWTPVDHYDVYPLAGSPPNLTCSTAVPPYVSPPPTYSACSPIGGQSSGGFTSGQCQPQEASLAPGESTVFICTLTGAAYTYEVYFSATTPSGLTLDSAVFTVDVSGASDRGQTSPGGVGAEL</sequence>
<keyword evidence="1" id="KW-0472">Membrane</keyword>
<proteinExistence type="predicted"/>
<dbReference type="Proteomes" id="UP000240322">
    <property type="component" value="Unassembled WGS sequence"/>
</dbReference>
<comment type="caution">
    <text evidence="2">The sequence shown here is derived from an EMBL/GenBank/DDBJ whole genome shotgun (WGS) entry which is preliminary data.</text>
</comment>
<dbReference type="AlphaFoldDB" id="A0A2R6ALF0"/>
<evidence type="ECO:0000313" key="2">
    <source>
        <dbReference type="EMBL" id="PSN87192.1"/>
    </source>
</evidence>
<protein>
    <submittedName>
        <fullName evidence="2">Uncharacterized protein</fullName>
    </submittedName>
</protein>
<organism evidence="2 3">
    <name type="scientific">Candidatus Marsarchaeota G2 archaeon OSP_D</name>
    <dbReference type="NCBI Taxonomy" id="1978157"/>
    <lineage>
        <taxon>Archaea</taxon>
        <taxon>Candidatus Marsarchaeota</taxon>
        <taxon>Candidatus Marsarchaeota group 2</taxon>
    </lineage>
</organism>
<feature type="transmembrane region" description="Helical" evidence="1">
    <location>
        <begin position="47"/>
        <end position="67"/>
    </location>
</feature>
<accession>A0A2R6ALF0</accession>